<organism evidence="1">
    <name type="scientific">hydrothermal vent metagenome</name>
    <dbReference type="NCBI Taxonomy" id="652676"/>
    <lineage>
        <taxon>unclassified sequences</taxon>
        <taxon>metagenomes</taxon>
        <taxon>ecological metagenomes</taxon>
    </lineage>
</organism>
<reference evidence="1" key="1">
    <citation type="submission" date="2016-10" db="EMBL/GenBank/DDBJ databases">
        <authorList>
            <person name="de Groot N.N."/>
        </authorList>
    </citation>
    <scope>NUCLEOTIDE SEQUENCE</scope>
</reference>
<gene>
    <name evidence="1" type="ORF">MNB_SV-14-1813</name>
</gene>
<dbReference type="AlphaFoldDB" id="A0A1W1BS09"/>
<evidence type="ECO:0000313" key="1">
    <source>
        <dbReference type="EMBL" id="SFV56252.1"/>
    </source>
</evidence>
<dbReference type="EMBL" id="FPHN01000062">
    <property type="protein sequence ID" value="SFV56252.1"/>
    <property type="molecule type" value="Genomic_DNA"/>
</dbReference>
<name>A0A1W1BS09_9ZZZZ</name>
<protein>
    <submittedName>
        <fullName evidence="1">Uncharacterized protein</fullName>
    </submittedName>
</protein>
<proteinExistence type="predicted"/>
<accession>A0A1W1BS09</accession>
<sequence length="115" mass="13663">MKNIIYTKKEILNSGINRKSKSQIFTLFFKINSFQFAVQYEPRYFKSSIGLAHFSFYAMSRGFEKFTESGYRSIFVHNSKKIASYREIKEYFIELLKDKVALEDKNLKPMQLALF</sequence>